<dbReference type="Gramene" id="KVI06917">
    <property type="protein sequence ID" value="KVI06917"/>
    <property type="gene ID" value="Ccrd_014727"/>
</dbReference>
<dbReference type="AlphaFoldDB" id="A0A118K448"/>
<evidence type="ECO:0000313" key="2">
    <source>
        <dbReference type="EMBL" id="KVI06917.1"/>
    </source>
</evidence>
<organism evidence="2 3">
    <name type="scientific">Cynara cardunculus var. scolymus</name>
    <name type="common">Globe artichoke</name>
    <name type="synonym">Cynara scolymus</name>
    <dbReference type="NCBI Taxonomy" id="59895"/>
    <lineage>
        <taxon>Eukaryota</taxon>
        <taxon>Viridiplantae</taxon>
        <taxon>Streptophyta</taxon>
        <taxon>Embryophyta</taxon>
        <taxon>Tracheophyta</taxon>
        <taxon>Spermatophyta</taxon>
        <taxon>Magnoliopsida</taxon>
        <taxon>eudicotyledons</taxon>
        <taxon>Gunneridae</taxon>
        <taxon>Pentapetalae</taxon>
        <taxon>asterids</taxon>
        <taxon>campanulids</taxon>
        <taxon>Asterales</taxon>
        <taxon>Asteraceae</taxon>
        <taxon>Carduoideae</taxon>
        <taxon>Cardueae</taxon>
        <taxon>Carduinae</taxon>
        <taxon>Cynara</taxon>
    </lineage>
</organism>
<feature type="compositionally biased region" description="Basic and acidic residues" evidence="1">
    <location>
        <begin position="1"/>
        <end position="21"/>
    </location>
</feature>
<dbReference type="EMBL" id="LEKV01001541">
    <property type="protein sequence ID" value="KVI06917.1"/>
    <property type="molecule type" value="Genomic_DNA"/>
</dbReference>
<evidence type="ECO:0000313" key="3">
    <source>
        <dbReference type="Proteomes" id="UP000243975"/>
    </source>
</evidence>
<proteinExistence type="predicted"/>
<comment type="caution">
    <text evidence="2">The sequence shown here is derived from an EMBL/GenBank/DDBJ whole genome shotgun (WGS) entry which is preliminary data.</text>
</comment>
<protein>
    <submittedName>
        <fullName evidence="2">Uncharacterized protein</fullName>
    </submittedName>
</protein>
<sequence>MRGRRGNDDAGRRGEEGDRRWRLWRSPAMETREGDAQDGSSTGGPSTSTSIAAVSEDGNSEIDEDDDDLDMDELNELEASLSKTSIQIQEPRK</sequence>
<dbReference type="Proteomes" id="UP000243975">
    <property type="component" value="Unassembled WGS sequence"/>
</dbReference>
<dbReference type="STRING" id="59895.A0A118K448"/>
<keyword evidence="3" id="KW-1185">Reference proteome</keyword>
<gene>
    <name evidence="2" type="ORF">Ccrd_014727</name>
</gene>
<evidence type="ECO:0000256" key="1">
    <source>
        <dbReference type="SAM" id="MobiDB-lite"/>
    </source>
</evidence>
<feature type="compositionally biased region" description="Low complexity" evidence="1">
    <location>
        <begin position="39"/>
        <end position="50"/>
    </location>
</feature>
<feature type="compositionally biased region" description="Acidic residues" evidence="1">
    <location>
        <begin position="58"/>
        <end position="68"/>
    </location>
</feature>
<feature type="region of interest" description="Disordered" evidence="1">
    <location>
        <begin position="1"/>
        <end position="68"/>
    </location>
</feature>
<reference evidence="2 3" key="1">
    <citation type="journal article" date="2016" name="Sci. Rep.">
        <title>The genome sequence of the outbreeding globe artichoke constructed de novo incorporating a phase-aware low-pass sequencing strategy of F1 progeny.</title>
        <authorList>
            <person name="Scaglione D."/>
            <person name="Reyes-Chin-Wo S."/>
            <person name="Acquadro A."/>
            <person name="Froenicke L."/>
            <person name="Portis E."/>
            <person name="Beitel C."/>
            <person name="Tirone M."/>
            <person name="Mauro R."/>
            <person name="Lo Monaco A."/>
            <person name="Mauromicale G."/>
            <person name="Faccioli P."/>
            <person name="Cattivelli L."/>
            <person name="Rieseberg L."/>
            <person name="Michelmore R."/>
            <person name="Lanteri S."/>
        </authorList>
    </citation>
    <scope>NUCLEOTIDE SEQUENCE [LARGE SCALE GENOMIC DNA]</scope>
    <source>
        <strain evidence="2">2C</strain>
    </source>
</reference>
<accession>A0A118K448</accession>
<name>A0A118K448_CYNCS</name>